<keyword evidence="3" id="KW-0233">DNA recombination</keyword>
<proteinExistence type="predicted"/>
<dbReference type="InterPro" id="IPR050639">
    <property type="entry name" value="SSR_resolvase"/>
</dbReference>
<dbReference type="SUPFAM" id="SSF53041">
    <property type="entry name" value="Resolvase-like"/>
    <property type="match status" value="1"/>
</dbReference>
<evidence type="ECO:0000259" key="4">
    <source>
        <dbReference type="PROSITE" id="PS51736"/>
    </source>
</evidence>
<dbReference type="Proteomes" id="UP000011577">
    <property type="component" value="Unassembled WGS sequence"/>
</dbReference>
<dbReference type="PANTHER" id="PTHR30461:SF2">
    <property type="entry name" value="SERINE RECOMBINASE PINE-RELATED"/>
    <property type="match status" value="1"/>
</dbReference>
<sequence>MTGTTTAIYARVSTEDQSLDGQQQRCWDYCVEELGVEPANIEVYTDKATGANLARDGYDELMHAAENGDVDRVVVKEVSRIARNMRDLNRTVGKLCDDYGAALHVIDSGLEVNEDDDADGLFDDRLVMQILGIAAELEHKLTVERTKAGVEAAKNAGKHTGRPPFGFDTDSDGYLVPNDDYDRALAAIELVEEDDESIRAASRHTGIARATIRNILDREDLYLGEN</sequence>
<dbReference type="GO" id="GO:0000150">
    <property type="term" value="F:DNA strand exchange activity"/>
    <property type="evidence" value="ECO:0007669"/>
    <property type="project" value="InterPro"/>
</dbReference>
<dbReference type="PATRIC" id="fig|1227458.3.peg.984"/>
<dbReference type="PROSITE" id="PS00397">
    <property type="entry name" value="RECOMBINASES_1"/>
    <property type="match status" value="1"/>
</dbReference>
<dbReference type="AlphaFoldDB" id="M0I9X3"/>
<dbReference type="SMART" id="SM00857">
    <property type="entry name" value="Resolvase"/>
    <property type="match status" value="1"/>
</dbReference>
<dbReference type="PANTHER" id="PTHR30461">
    <property type="entry name" value="DNA-INVERTASE FROM LAMBDOID PROPHAGE"/>
    <property type="match status" value="1"/>
</dbReference>
<keyword evidence="1" id="KW-0229">DNA integration</keyword>
<dbReference type="InterPro" id="IPR006118">
    <property type="entry name" value="Recombinase_CS"/>
</dbReference>
<reference evidence="5 6" key="1">
    <citation type="journal article" date="2014" name="PLoS Genet.">
        <title>Phylogenetically driven sequencing of extremely halophilic archaea reveals strategies for static and dynamic osmo-response.</title>
        <authorList>
            <person name="Becker E.A."/>
            <person name="Seitzer P.M."/>
            <person name="Tritt A."/>
            <person name="Larsen D."/>
            <person name="Krusor M."/>
            <person name="Yao A.I."/>
            <person name="Wu D."/>
            <person name="Madern D."/>
            <person name="Eisen J.A."/>
            <person name="Darling A.E."/>
            <person name="Facciotti M.T."/>
        </authorList>
    </citation>
    <scope>NUCLEOTIDE SEQUENCE [LARGE SCALE GENOMIC DNA]</scope>
    <source>
        <strain evidence="5 6">JCM 10717</strain>
    </source>
</reference>
<dbReference type="GO" id="GO:0015074">
    <property type="term" value="P:DNA integration"/>
    <property type="evidence" value="ECO:0007669"/>
    <property type="project" value="UniProtKB-KW"/>
</dbReference>
<dbReference type="CDD" id="cd03768">
    <property type="entry name" value="SR_ResInv"/>
    <property type="match status" value="1"/>
</dbReference>
<evidence type="ECO:0000256" key="2">
    <source>
        <dbReference type="ARBA" id="ARBA00023125"/>
    </source>
</evidence>
<dbReference type="GO" id="GO:0003677">
    <property type="term" value="F:DNA binding"/>
    <property type="evidence" value="ECO:0007669"/>
    <property type="project" value="UniProtKB-KW"/>
</dbReference>
<dbReference type="EMBL" id="AOLL01000009">
    <property type="protein sequence ID" value="ELZ93566.1"/>
    <property type="molecule type" value="Genomic_DNA"/>
</dbReference>
<dbReference type="InterPro" id="IPR036162">
    <property type="entry name" value="Resolvase-like_N_sf"/>
</dbReference>
<protein>
    <submittedName>
        <fullName evidence="5">Resolvase domain-containing protein</fullName>
    </submittedName>
</protein>
<accession>M0I9X3</accession>
<dbReference type="Gene3D" id="3.40.50.1390">
    <property type="entry name" value="Resolvase, N-terminal catalytic domain"/>
    <property type="match status" value="1"/>
</dbReference>
<dbReference type="InterPro" id="IPR006119">
    <property type="entry name" value="Resolv_N"/>
</dbReference>
<organism evidence="5 6">
    <name type="scientific">Haloferax volcanii JCM 10717</name>
    <dbReference type="NCBI Taxonomy" id="1227458"/>
    <lineage>
        <taxon>Archaea</taxon>
        <taxon>Methanobacteriati</taxon>
        <taxon>Methanobacteriota</taxon>
        <taxon>Stenosarchaea group</taxon>
        <taxon>Halobacteria</taxon>
        <taxon>Halobacteriales</taxon>
        <taxon>Haloferacaceae</taxon>
        <taxon>Haloferax</taxon>
    </lineage>
</organism>
<comment type="caution">
    <text evidence="5">The sequence shown here is derived from an EMBL/GenBank/DDBJ whole genome shotgun (WGS) entry which is preliminary data.</text>
</comment>
<evidence type="ECO:0000313" key="6">
    <source>
        <dbReference type="Proteomes" id="UP000011577"/>
    </source>
</evidence>
<name>M0I9X3_HALVO</name>
<feature type="domain" description="Resolvase/invertase-type recombinase catalytic" evidence="4">
    <location>
        <begin position="5"/>
        <end position="157"/>
    </location>
</feature>
<keyword evidence="2" id="KW-0238">DNA-binding</keyword>
<gene>
    <name evidence="5" type="ORF">C452_05078</name>
</gene>
<evidence type="ECO:0000256" key="1">
    <source>
        <dbReference type="ARBA" id="ARBA00022908"/>
    </source>
</evidence>
<evidence type="ECO:0000256" key="3">
    <source>
        <dbReference type="ARBA" id="ARBA00023172"/>
    </source>
</evidence>
<dbReference type="PROSITE" id="PS51736">
    <property type="entry name" value="RECOMBINASES_3"/>
    <property type="match status" value="1"/>
</dbReference>
<dbReference type="RefSeq" id="WP_006600430.1">
    <property type="nucleotide sequence ID" value="NZ_AOLL01000009.1"/>
</dbReference>
<evidence type="ECO:0000313" key="5">
    <source>
        <dbReference type="EMBL" id="ELZ93566.1"/>
    </source>
</evidence>
<dbReference type="Pfam" id="PF00239">
    <property type="entry name" value="Resolvase"/>
    <property type="match status" value="1"/>
</dbReference>